<feature type="binding site" evidence="7">
    <location>
        <position position="206"/>
    </location>
    <ligand>
        <name>3-phosphoshikimate</name>
        <dbReference type="ChEBI" id="CHEBI:145989"/>
    </ligand>
</feature>
<dbReference type="PANTHER" id="PTHR21090">
    <property type="entry name" value="AROM/DEHYDROQUINATE SYNTHASE"/>
    <property type="match status" value="1"/>
</dbReference>
<feature type="binding site" evidence="7">
    <location>
        <position position="51"/>
    </location>
    <ligand>
        <name>3-phosphoshikimate</name>
        <dbReference type="ChEBI" id="CHEBI:145989"/>
    </ligand>
</feature>
<dbReference type="GO" id="GO:0003866">
    <property type="term" value="F:3-phosphoshikimate 1-carboxyvinyltransferase activity"/>
    <property type="evidence" value="ECO:0007669"/>
    <property type="project" value="UniProtKB-UniRule"/>
</dbReference>
<dbReference type="AlphaFoldDB" id="A0A5C5Y645"/>
<comment type="function">
    <text evidence="7">Catalyzes the transfer of the enolpyruvyl moiety of phosphoenolpyruvate (PEP) to the 5-hydroxyl of shikimate-3-phosphate (S3P) to produce enolpyruvyl shikimate-3-phosphate and inorganic phosphate.</text>
</comment>
<feature type="domain" description="Enolpyruvate transferase" evidence="9">
    <location>
        <begin position="36"/>
        <end position="477"/>
    </location>
</feature>
<keyword evidence="5 7" id="KW-0057">Aromatic amino acid biosynthesis</keyword>
<dbReference type="PIRSF" id="PIRSF000505">
    <property type="entry name" value="EPSPS"/>
    <property type="match status" value="1"/>
</dbReference>
<dbReference type="SUPFAM" id="SSF55205">
    <property type="entry name" value="EPT/RTPC-like"/>
    <property type="match status" value="1"/>
</dbReference>
<feature type="binding site" evidence="7">
    <location>
        <position position="208"/>
    </location>
    <ligand>
        <name>phosphoenolpyruvate</name>
        <dbReference type="ChEBI" id="CHEBI:58702"/>
    </ligand>
</feature>
<feature type="active site" description="Proton acceptor" evidence="7">
    <location>
        <position position="362"/>
    </location>
</feature>
<sequence>MTRSESAPSGSQHSDDSAAEKSSIDHASTNCTVEVRPSPPVVGSIRPPGSKSLTNRALICAAFSVGESPAVLHGALRSEDTEVMVAALRQVGWDIDVSGDGTEITVGGRLGDSNASAKGDGPAELFIANSGTTIRFLTAALSAAGGDYRLSGVPRMHQRPIGDLTDAIASVIDGRIVTESDGGCPPVRVEGRGWNGHQMRVRGNVSSQYLSGLMMAGPIAASGQPTVIEVSGELVSRPYVDMTAKVMADFGAVVHLQDSQAESGDAALKVVIEPVAYRPVDYDIEPDASAASYFWATAAITGGKVTVQGLSPDALQGDVGLVDVLAKMGCAVEKSDGHLTVQGVPPGQRLTGIDVDMNAISDTVQTLAVVALFADGPTRVRGVAHNRFKETDRIGDLACELRKLGATVEEHDDGMTIHPLTETQVCRSEDAPPIRLATYHDHRMAMSLALVGLRIPGIQIENPACTAKTYPNYFADLEGLIGQSHLWRNDSDD</sequence>
<evidence type="ECO:0000256" key="2">
    <source>
        <dbReference type="ARBA" id="ARBA00009948"/>
    </source>
</evidence>
<evidence type="ECO:0000313" key="10">
    <source>
        <dbReference type="EMBL" id="TWT69705.1"/>
    </source>
</evidence>
<name>A0A5C5Y645_9PLAN</name>
<dbReference type="CDD" id="cd01556">
    <property type="entry name" value="EPSP_synthase"/>
    <property type="match status" value="1"/>
</dbReference>
<comment type="subcellular location">
    <subcellularLocation>
        <location evidence="7">Cytoplasm</location>
    </subcellularLocation>
</comment>
<dbReference type="HAMAP" id="MF_00210">
    <property type="entry name" value="EPSP_synth"/>
    <property type="match status" value="1"/>
</dbReference>
<feature type="compositionally biased region" description="Basic and acidic residues" evidence="8">
    <location>
        <begin position="13"/>
        <end position="24"/>
    </location>
</feature>
<dbReference type="InterPro" id="IPR036968">
    <property type="entry name" value="Enolpyruvate_Tfrase_sf"/>
</dbReference>
<feature type="binding site" evidence="7">
    <location>
        <position position="208"/>
    </location>
    <ligand>
        <name>3-phosphoshikimate</name>
        <dbReference type="ChEBI" id="CHEBI:145989"/>
    </ligand>
</feature>
<comment type="catalytic activity">
    <reaction evidence="6">
        <text>3-phosphoshikimate + phosphoenolpyruvate = 5-O-(1-carboxyvinyl)-3-phosphoshikimate + phosphate</text>
        <dbReference type="Rhea" id="RHEA:21256"/>
        <dbReference type="ChEBI" id="CHEBI:43474"/>
        <dbReference type="ChEBI" id="CHEBI:57701"/>
        <dbReference type="ChEBI" id="CHEBI:58702"/>
        <dbReference type="ChEBI" id="CHEBI:145989"/>
        <dbReference type="EC" id="2.5.1.19"/>
    </reaction>
    <physiologicalReaction direction="left-to-right" evidence="6">
        <dbReference type="Rhea" id="RHEA:21257"/>
    </physiologicalReaction>
</comment>
<dbReference type="InterPro" id="IPR013792">
    <property type="entry name" value="RNA3'P_cycl/enolpyr_Trfase_a/b"/>
</dbReference>
<dbReference type="Pfam" id="PF00275">
    <property type="entry name" value="EPSP_synthase"/>
    <property type="match status" value="1"/>
</dbReference>
<dbReference type="Proteomes" id="UP000317238">
    <property type="component" value="Unassembled WGS sequence"/>
</dbReference>
<comment type="caution">
    <text evidence="7">Lacks conserved residue(s) required for the propagation of feature annotation.</text>
</comment>
<feature type="binding site" evidence="7">
    <location>
        <position position="52"/>
    </location>
    <ligand>
        <name>3-phosphoshikimate</name>
        <dbReference type="ChEBI" id="CHEBI:145989"/>
    </ligand>
</feature>
<feature type="compositionally biased region" description="Polar residues" evidence="8">
    <location>
        <begin position="1"/>
        <end position="12"/>
    </location>
</feature>
<comment type="caution">
    <text evidence="10">The sequence shown here is derived from an EMBL/GenBank/DDBJ whole genome shotgun (WGS) entry which is preliminary data.</text>
</comment>
<feature type="region of interest" description="Disordered" evidence="8">
    <location>
        <begin position="1"/>
        <end position="48"/>
    </location>
</feature>
<feature type="binding site" evidence="7">
    <location>
        <position position="207"/>
    </location>
    <ligand>
        <name>3-phosphoshikimate</name>
        <dbReference type="ChEBI" id="CHEBI:145989"/>
    </ligand>
</feature>
<evidence type="ECO:0000256" key="5">
    <source>
        <dbReference type="ARBA" id="ARBA00023141"/>
    </source>
</evidence>
<dbReference type="PROSITE" id="PS00885">
    <property type="entry name" value="EPSP_SYNTHASE_2"/>
    <property type="match status" value="1"/>
</dbReference>
<dbReference type="PANTHER" id="PTHR21090:SF5">
    <property type="entry name" value="PENTAFUNCTIONAL AROM POLYPEPTIDE"/>
    <property type="match status" value="1"/>
</dbReference>
<feature type="binding site" evidence="7">
    <location>
        <position position="159"/>
    </location>
    <ligand>
        <name>phosphoenolpyruvate</name>
        <dbReference type="ChEBI" id="CHEBI:58702"/>
    </ligand>
</feature>
<feature type="binding site" evidence="7">
    <location>
        <position position="362"/>
    </location>
    <ligand>
        <name>3-phosphoshikimate</name>
        <dbReference type="ChEBI" id="CHEBI:145989"/>
    </ligand>
</feature>
<gene>
    <name evidence="7 10" type="primary">aroA</name>
    <name evidence="10" type="ORF">Pan14r_19960</name>
</gene>
<keyword evidence="7" id="KW-0963">Cytoplasm</keyword>
<evidence type="ECO:0000256" key="4">
    <source>
        <dbReference type="ARBA" id="ARBA00022679"/>
    </source>
</evidence>
<dbReference type="InterPro" id="IPR006264">
    <property type="entry name" value="EPSP_synthase"/>
</dbReference>
<dbReference type="PROSITE" id="PS00104">
    <property type="entry name" value="EPSP_SYNTHASE_1"/>
    <property type="match status" value="1"/>
</dbReference>
<dbReference type="EC" id="2.5.1.19" evidence="7"/>
<dbReference type="InterPro" id="IPR001986">
    <property type="entry name" value="Enolpyruvate_Tfrase_dom"/>
</dbReference>
<feature type="binding site" evidence="7">
    <location>
        <position position="51"/>
    </location>
    <ligand>
        <name>phosphoenolpyruvate</name>
        <dbReference type="ChEBI" id="CHEBI:58702"/>
    </ligand>
</feature>
<proteinExistence type="inferred from homology"/>
<dbReference type="Gene3D" id="3.65.10.10">
    <property type="entry name" value="Enolpyruvate transferase domain"/>
    <property type="match status" value="2"/>
</dbReference>
<comment type="subunit">
    <text evidence="7">Monomer.</text>
</comment>
<feature type="binding site" evidence="7">
    <location>
        <position position="443"/>
    </location>
    <ligand>
        <name>phosphoenolpyruvate</name>
        <dbReference type="ChEBI" id="CHEBI:58702"/>
    </ligand>
</feature>
<dbReference type="GO" id="GO:0009423">
    <property type="term" value="P:chorismate biosynthetic process"/>
    <property type="evidence" value="ECO:0007669"/>
    <property type="project" value="UniProtKB-UniRule"/>
</dbReference>
<accession>A0A5C5Y645</accession>
<evidence type="ECO:0000259" key="9">
    <source>
        <dbReference type="Pfam" id="PF00275"/>
    </source>
</evidence>
<protein>
    <recommendedName>
        <fullName evidence="7">3-phosphoshikimate 1-carboxyvinyltransferase</fullName>
        <ecNumber evidence="7">2.5.1.19</ecNumber>
    </recommendedName>
    <alternativeName>
        <fullName evidence="7">5-enolpyruvylshikimate-3-phosphate synthase</fullName>
        <shortName evidence="7">EPSP synthase</shortName>
        <shortName evidence="7">EPSPS</shortName>
    </alternativeName>
</protein>
<keyword evidence="4 7" id="KW-0808">Transferase</keyword>
<reference evidence="10 11" key="1">
    <citation type="submission" date="2019-02" db="EMBL/GenBank/DDBJ databases">
        <title>Deep-cultivation of Planctomycetes and their phenomic and genomic characterization uncovers novel biology.</title>
        <authorList>
            <person name="Wiegand S."/>
            <person name="Jogler M."/>
            <person name="Boedeker C."/>
            <person name="Pinto D."/>
            <person name="Vollmers J."/>
            <person name="Rivas-Marin E."/>
            <person name="Kohn T."/>
            <person name="Peeters S.H."/>
            <person name="Heuer A."/>
            <person name="Rast P."/>
            <person name="Oberbeckmann S."/>
            <person name="Bunk B."/>
            <person name="Jeske O."/>
            <person name="Meyerdierks A."/>
            <person name="Storesund J.E."/>
            <person name="Kallscheuer N."/>
            <person name="Luecker S."/>
            <person name="Lage O.M."/>
            <person name="Pohl T."/>
            <person name="Merkel B.J."/>
            <person name="Hornburger P."/>
            <person name="Mueller R.-W."/>
            <person name="Bruemmer F."/>
            <person name="Labrenz M."/>
            <person name="Spormann A.M."/>
            <person name="Op Den Camp H."/>
            <person name="Overmann J."/>
            <person name="Amann R."/>
            <person name="Jetten M.S.M."/>
            <person name="Mascher T."/>
            <person name="Medema M.H."/>
            <person name="Devos D.P."/>
            <person name="Kaster A.-K."/>
            <person name="Ovreas L."/>
            <person name="Rohde M."/>
            <person name="Galperin M.Y."/>
            <person name="Jogler C."/>
        </authorList>
    </citation>
    <scope>NUCLEOTIDE SEQUENCE [LARGE SCALE GENOMIC DNA]</scope>
    <source>
        <strain evidence="10 11">Pan14r</strain>
    </source>
</reference>
<keyword evidence="3 7" id="KW-0028">Amino-acid biosynthesis</keyword>
<evidence type="ECO:0000256" key="6">
    <source>
        <dbReference type="ARBA" id="ARBA00044633"/>
    </source>
</evidence>
<evidence type="ECO:0000313" key="11">
    <source>
        <dbReference type="Proteomes" id="UP000317238"/>
    </source>
</evidence>
<feature type="binding site" evidence="7">
    <location>
        <position position="468"/>
    </location>
    <ligand>
        <name>phosphoenolpyruvate</name>
        <dbReference type="ChEBI" id="CHEBI:58702"/>
    </ligand>
</feature>
<dbReference type="GO" id="GO:0009073">
    <property type="term" value="P:aromatic amino acid family biosynthetic process"/>
    <property type="evidence" value="ECO:0007669"/>
    <property type="project" value="UniProtKB-KW"/>
</dbReference>
<dbReference type="NCBIfam" id="TIGR01356">
    <property type="entry name" value="aroA"/>
    <property type="match status" value="1"/>
</dbReference>
<dbReference type="UniPathway" id="UPA00053">
    <property type="reaction ID" value="UER00089"/>
</dbReference>
<dbReference type="GO" id="GO:0005737">
    <property type="term" value="C:cytoplasm"/>
    <property type="evidence" value="ECO:0007669"/>
    <property type="project" value="UniProtKB-SubCell"/>
</dbReference>
<evidence type="ECO:0000256" key="8">
    <source>
        <dbReference type="SAM" id="MobiDB-lite"/>
    </source>
</evidence>
<evidence type="ECO:0000256" key="1">
    <source>
        <dbReference type="ARBA" id="ARBA00004811"/>
    </source>
</evidence>
<feature type="binding site" evidence="7">
    <location>
        <position position="389"/>
    </location>
    <ligand>
        <name>3-phosphoshikimate</name>
        <dbReference type="ChEBI" id="CHEBI:145989"/>
    </ligand>
</feature>
<evidence type="ECO:0000256" key="7">
    <source>
        <dbReference type="HAMAP-Rule" id="MF_00210"/>
    </source>
</evidence>
<dbReference type="OrthoDB" id="9809920at2"/>
<feature type="binding site" evidence="7">
    <location>
        <position position="393"/>
    </location>
    <ligand>
        <name>phosphoenolpyruvate</name>
        <dbReference type="ChEBI" id="CHEBI:58702"/>
    </ligand>
</feature>
<comment type="pathway">
    <text evidence="1 7">Metabolic intermediate biosynthesis; chorismate biosynthesis; chorismate from D-erythrose 4-phosphate and phosphoenolpyruvate: step 6/7.</text>
</comment>
<feature type="binding site" evidence="7">
    <location>
        <position position="236"/>
    </location>
    <ligand>
        <name>3-phosphoshikimate</name>
        <dbReference type="ChEBI" id="CHEBI:145989"/>
    </ligand>
</feature>
<comment type="similarity">
    <text evidence="2 7">Belongs to the EPSP synthase family.</text>
</comment>
<dbReference type="GO" id="GO:0008652">
    <property type="term" value="P:amino acid biosynthetic process"/>
    <property type="evidence" value="ECO:0007669"/>
    <property type="project" value="UniProtKB-KW"/>
</dbReference>
<evidence type="ECO:0000256" key="3">
    <source>
        <dbReference type="ARBA" id="ARBA00022605"/>
    </source>
</evidence>
<feature type="binding site" evidence="7">
    <location>
        <position position="56"/>
    </location>
    <ligand>
        <name>3-phosphoshikimate</name>
        <dbReference type="ChEBI" id="CHEBI:145989"/>
    </ligand>
</feature>
<dbReference type="EMBL" id="SJPL01000001">
    <property type="protein sequence ID" value="TWT69705.1"/>
    <property type="molecule type" value="Genomic_DNA"/>
</dbReference>
<keyword evidence="11" id="KW-1185">Reference proteome</keyword>
<organism evidence="10 11">
    <name type="scientific">Crateriforma conspicua</name>
    <dbReference type="NCBI Taxonomy" id="2527996"/>
    <lineage>
        <taxon>Bacteria</taxon>
        <taxon>Pseudomonadati</taxon>
        <taxon>Planctomycetota</taxon>
        <taxon>Planctomycetia</taxon>
        <taxon>Planctomycetales</taxon>
        <taxon>Planctomycetaceae</taxon>
        <taxon>Crateriforma</taxon>
    </lineage>
</organism>
<feature type="binding site" evidence="7">
    <location>
        <position position="131"/>
    </location>
    <ligand>
        <name>phosphoenolpyruvate</name>
        <dbReference type="ChEBI" id="CHEBI:58702"/>
    </ligand>
</feature>
<dbReference type="RefSeq" id="WP_146438991.1">
    <property type="nucleotide sequence ID" value="NZ_SJPL01000001.1"/>
</dbReference>
<dbReference type="InterPro" id="IPR023193">
    <property type="entry name" value="EPSP_synthase_CS"/>
</dbReference>